<comment type="caution">
    <text evidence="1">The sequence shown here is derived from an EMBL/GenBank/DDBJ whole genome shotgun (WGS) entry which is preliminary data.</text>
</comment>
<sequence>MVVTAGRRRRDFALLAGILVIVLTGANIPAPLYVVYESVFHFRPDLTTLIFAVYAVGVLMSLLFFGRASDHLGRRPVIGAALALMAASAAVFLAAENVAMLCVARWVSGLAIGLVVAPATAGLSELEPAGNARRAALTATCASMLGLGFGPLLSGILSEYAPAPTRLVYAVYLGLLALAALALLLLPETVTGRERRYVPRIDIRLPAAVRTEFLPAAMGVFSGFFVLGLFVGLIPSFLGNDLHWTSHALGGAVVFLLFGVAAAAELRARELPDRRALGRGLLVLPVGLVVIVLAFAHASLPAFLVGTVLGGTAVGLVFIGGQATVNRIAPAAARAGVTAALFTAAYAGFSVPVVVVGVASVQVGTLRATTGATIGFAVICSIALWVLSRAGRRSSRTG</sequence>
<gene>
    <name evidence="1" type="ORF">WKI67_08030</name>
</gene>
<evidence type="ECO:0000313" key="1">
    <source>
        <dbReference type="EMBL" id="MEJ8633342.1"/>
    </source>
</evidence>
<accession>A0ACC6PQX0</accession>
<protein>
    <submittedName>
        <fullName evidence="1">MFS transporter</fullName>
    </submittedName>
</protein>
<proteinExistence type="predicted"/>
<reference evidence="1" key="1">
    <citation type="submission" date="2024-03" db="EMBL/GenBank/DDBJ databases">
        <title>Novel Streptomyces species of biotechnological and ecological value are a feature of Machair soil.</title>
        <authorList>
            <person name="Prole J.R."/>
            <person name="Goodfellow M."/>
            <person name="Allenby N."/>
            <person name="Ward A.C."/>
        </authorList>
    </citation>
    <scope>NUCLEOTIDE SEQUENCE</scope>
    <source>
        <strain evidence="1">MS2.AVA.5</strain>
    </source>
</reference>
<evidence type="ECO:0000313" key="2">
    <source>
        <dbReference type="Proteomes" id="UP001377168"/>
    </source>
</evidence>
<dbReference type="Proteomes" id="UP001377168">
    <property type="component" value="Unassembled WGS sequence"/>
</dbReference>
<dbReference type="EMBL" id="JBBKAJ010000022">
    <property type="protein sequence ID" value="MEJ8633342.1"/>
    <property type="molecule type" value="Genomic_DNA"/>
</dbReference>
<organism evidence="1 2">
    <name type="scientific">Streptomyces achmelvichensis</name>
    <dbReference type="NCBI Taxonomy" id="3134111"/>
    <lineage>
        <taxon>Bacteria</taxon>
        <taxon>Bacillati</taxon>
        <taxon>Actinomycetota</taxon>
        <taxon>Actinomycetes</taxon>
        <taxon>Kitasatosporales</taxon>
        <taxon>Streptomycetaceae</taxon>
        <taxon>Streptomyces</taxon>
    </lineage>
</organism>
<name>A0ACC6PQX0_9ACTN</name>
<keyword evidence="2" id="KW-1185">Reference proteome</keyword>